<comment type="caution">
    <text evidence="1">The sequence shown here is derived from an EMBL/GenBank/DDBJ whole genome shotgun (WGS) entry which is preliminary data.</text>
</comment>
<reference evidence="1 2" key="1">
    <citation type="submission" date="2020-08" db="EMBL/GenBank/DDBJ databases">
        <title>Genomic Encyclopedia of Type Strains, Phase IV (KMG-IV): sequencing the most valuable type-strain genomes for metagenomic binning, comparative biology and taxonomic classification.</title>
        <authorList>
            <person name="Goeker M."/>
        </authorList>
    </citation>
    <scope>NUCLEOTIDE SEQUENCE [LARGE SCALE GENOMIC DNA]</scope>
    <source>
        <strain evidence="1 2">DSM 21793</strain>
    </source>
</reference>
<dbReference type="Pfam" id="PF04343">
    <property type="entry name" value="DUF488"/>
    <property type="match status" value="1"/>
</dbReference>
<dbReference type="PANTHER" id="PTHR39337:SF1">
    <property type="entry name" value="BLR5642 PROTEIN"/>
    <property type="match status" value="1"/>
</dbReference>
<keyword evidence="2" id="KW-1185">Reference proteome</keyword>
<dbReference type="InterPro" id="IPR007438">
    <property type="entry name" value="DUF488"/>
</dbReference>
<dbReference type="AlphaFoldDB" id="A0A839ZTY3"/>
<evidence type="ECO:0000313" key="2">
    <source>
        <dbReference type="Proteomes" id="UP000530564"/>
    </source>
</evidence>
<protein>
    <submittedName>
        <fullName evidence="1">Uncharacterized protein (DUF488 family)</fullName>
    </submittedName>
</protein>
<proteinExistence type="predicted"/>
<dbReference type="InterPro" id="IPR014519">
    <property type="entry name" value="UCP024492"/>
</dbReference>
<dbReference type="PANTHER" id="PTHR39337">
    <property type="entry name" value="BLR5642 PROTEIN"/>
    <property type="match status" value="1"/>
</dbReference>
<dbReference type="EMBL" id="JACIDK010000001">
    <property type="protein sequence ID" value="MBB3889716.1"/>
    <property type="molecule type" value="Genomic_DNA"/>
</dbReference>
<organism evidence="1 2">
    <name type="scientific">Phenylobacterium haematophilum</name>
    <dbReference type="NCBI Taxonomy" id="98513"/>
    <lineage>
        <taxon>Bacteria</taxon>
        <taxon>Pseudomonadati</taxon>
        <taxon>Pseudomonadota</taxon>
        <taxon>Alphaproteobacteria</taxon>
        <taxon>Caulobacterales</taxon>
        <taxon>Caulobacteraceae</taxon>
        <taxon>Phenylobacterium</taxon>
    </lineage>
</organism>
<name>A0A839ZTY3_9CAUL</name>
<sequence>MKPLATIGYEASTHDAVIARLKAAGVELLVDVRAVAASRRAGFSKTLLAASLAEAGIGYVHLRQLGTPKPGREAARKGRIAEMTAIFEDHLVEPAAQLELAAAKELAAERKIALLCFEADHRGCHRKILADRICEDLGCAVEHL</sequence>
<evidence type="ECO:0000313" key="1">
    <source>
        <dbReference type="EMBL" id="MBB3889716.1"/>
    </source>
</evidence>
<dbReference type="RefSeq" id="WP_183769715.1">
    <property type="nucleotide sequence ID" value="NZ_JACIDK010000001.1"/>
</dbReference>
<dbReference type="Proteomes" id="UP000530564">
    <property type="component" value="Unassembled WGS sequence"/>
</dbReference>
<dbReference type="PIRSF" id="PIRSF024492">
    <property type="entry name" value="UCP024492"/>
    <property type="match status" value="1"/>
</dbReference>
<accession>A0A839ZTY3</accession>
<gene>
    <name evidence="1" type="ORF">GGQ61_000413</name>
</gene>